<feature type="transmembrane region" description="Helical" evidence="6">
    <location>
        <begin position="216"/>
        <end position="241"/>
    </location>
</feature>
<feature type="transmembrane region" description="Helical" evidence="6">
    <location>
        <begin position="320"/>
        <end position="340"/>
    </location>
</feature>
<evidence type="ECO:0000256" key="2">
    <source>
        <dbReference type="ARBA" id="ARBA00022692"/>
    </source>
</evidence>
<keyword evidence="3 6" id="KW-1133">Transmembrane helix</keyword>
<keyword evidence="9" id="KW-1185">Reference proteome</keyword>
<feature type="transmembrane region" description="Helical" evidence="6">
    <location>
        <begin position="192"/>
        <end position="210"/>
    </location>
</feature>
<feature type="transmembrane region" description="Helical" evidence="6">
    <location>
        <begin position="156"/>
        <end position="180"/>
    </location>
</feature>
<dbReference type="InterPro" id="IPR020846">
    <property type="entry name" value="MFS_dom"/>
</dbReference>
<dbReference type="STRING" id="31234.E3M7C4"/>
<evidence type="ECO:0000256" key="3">
    <source>
        <dbReference type="ARBA" id="ARBA00022989"/>
    </source>
</evidence>
<dbReference type="EMBL" id="DS268427">
    <property type="protein sequence ID" value="EFO93788.1"/>
    <property type="molecule type" value="Genomic_DNA"/>
</dbReference>
<evidence type="ECO:0000259" key="7">
    <source>
        <dbReference type="PROSITE" id="PS50850"/>
    </source>
</evidence>
<evidence type="ECO:0000313" key="8">
    <source>
        <dbReference type="EMBL" id="EFO93788.1"/>
    </source>
</evidence>
<evidence type="ECO:0000256" key="5">
    <source>
        <dbReference type="SAM" id="MobiDB-lite"/>
    </source>
</evidence>
<dbReference type="Pfam" id="PF00083">
    <property type="entry name" value="Sugar_tr"/>
    <property type="match status" value="1"/>
</dbReference>
<evidence type="ECO:0000313" key="9">
    <source>
        <dbReference type="Proteomes" id="UP000008281"/>
    </source>
</evidence>
<feature type="transmembrane region" description="Helical" evidence="6">
    <location>
        <begin position="99"/>
        <end position="119"/>
    </location>
</feature>
<dbReference type="Proteomes" id="UP000008281">
    <property type="component" value="Unassembled WGS sequence"/>
</dbReference>
<feature type="transmembrane region" description="Helical" evidence="6">
    <location>
        <begin position="291"/>
        <end position="308"/>
    </location>
</feature>
<dbReference type="OrthoDB" id="5296287at2759"/>
<feature type="transmembrane region" description="Helical" evidence="6">
    <location>
        <begin position="352"/>
        <end position="372"/>
    </location>
</feature>
<dbReference type="InterPro" id="IPR005828">
    <property type="entry name" value="MFS_sugar_transport-like"/>
</dbReference>
<gene>
    <name evidence="8" type="ORF">CRE_12703</name>
</gene>
<feature type="domain" description="Major facilitator superfamily (MFS) profile" evidence="7">
    <location>
        <begin position="27"/>
        <end position="466"/>
    </location>
</feature>
<feature type="transmembrane region" description="Helical" evidence="6">
    <location>
        <begin position="131"/>
        <end position="150"/>
    </location>
</feature>
<dbReference type="PROSITE" id="PS50850">
    <property type="entry name" value="MFS"/>
    <property type="match status" value="1"/>
</dbReference>
<dbReference type="GO" id="GO:0022857">
    <property type="term" value="F:transmembrane transporter activity"/>
    <property type="evidence" value="ECO:0007669"/>
    <property type="project" value="InterPro"/>
</dbReference>
<sequence>MSSSFVINLPFSLRTMLYDINRFHVLAFITWQFANYFAGQNIFGIYSNHVPKWQCGNDSQPTKDCKMYISCPKNKLIFVDPVFDSAAMEFDWICGSSTFYQSFFSQIQFGGLLIGTLLFGSLSDRFGRKPIGILVISNGICSTFASGLAPNVTVLFALRFFVGLSIGGMLVVLCAWIMEVILPQQRMVVRGFFNWGWTRIALTAVCYFTREWRLASFTTAISLIPALLLVIFVIPESPVWLHSKGFKSRMILSEIHIAKVAGVPYIPVEHKLLRPKGLIETLRTKGMFKKLLVLWSMWFIVAICGGAIDLNSGTLAGDLYLNQLCFGVLLVFSKMLLLFVDTNFPNFKRRTLHQGSLIGTLICVIIMTFYTASDYHGVAVLITYLIGTAFLEYTWDACYLCAIELMETPSRASATGSCSLAARVGMILAPMLTHSNQWWPYSVNATVMILGTSNLLISYFFLQESKGVNLDDVHVDDTPSSDSKTLEETERMTQKVRE</sequence>
<dbReference type="FunCoup" id="E3M7C4">
    <property type="interactions" value="6"/>
</dbReference>
<feature type="transmembrane region" description="Helical" evidence="6">
    <location>
        <begin position="438"/>
        <end position="462"/>
    </location>
</feature>
<dbReference type="eggNOG" id="KOG0255">
    <property type="taxonomic scope" value="Eukaryota"/>
</dbReference>
<evidence type="ECO:0000256" key="4">
    <source>
        <dbReference type="ARBA" id="ARBA00023136"/>
    </source>
</evidence>
<evidence type="ECO:0000256" key="6">
    <source>
        <dbReference type="SAM" id="Phobius"/>
    </source>
</evidence>
<dbReference type="InParanoid" id="E3M7C4"/>
<proteinExistence type="predicted"/>
<dbReference type="HOGENOM" id="CLU_001265_33_8_1"/>
<dbReference type="SUPFAM" id="SSF103473">
    <property type="entry name" value="MFS general substrate transporter"/>
    <property type="match status" value="1"/>
</dbReference>
<name>E3M7C4_CAERE</name>
<accession>E3M7C4</accession>
<dbReference type="InterPro" id="IPR036259">
    <property type="entry name" value="MFS_trans_sf"/>
</dbReference>
<feature type="compositionally biased region" description="Basic and acidic residues" evidence="5">
    <location>
        <begin position="484"/>
        <end position="498"/>
    </location>
</feature>
<evidence type="ECO:0000256" key="1">
    <source>
        <dbReference type="ARBA" id="ARBA00004141"/>
    </source>
</evidence>
<feature type="region of interest" description="Disordered" evidence="5">
    <location>
        <begin position="473"/>
        <end position="498"/>
    </location>
</feature>
<dbReference type="Gene3D" id="1.20.1250.20">
    <property type="entry name" value="MFS general substrate transporter like domains"/>
    <property type="match status" value="1"/>
</dbReference>
<comment type="subcellular location">
    <subcellularLocation>
        <location evidence="1">Membrane</location>
        <topology evidence="1">Multi-pass membrane protein</topology>
    </subcellularLocation>
</comment>
<organism evidence="9">
    <name type="scientific">Caenorhabditis remanei</name>
    <name type="common">Caenorhabditis vulgaris</name>
    <dbReference type="NCBI Taxonomy" id="31234"/>
    <lineage>
        <taxon>Eukaryota</taxon>
        <taxon>Metazoa</taxon>
        <taxon>Ecdysozoa</taxon>
        <taxon>Nematoda</taxon>
        <taxon>Chromadorea</taxon>
        <taxon>Rhabditida</taxon>
        <taxon>Rhabditina</taxon>
        <taxon>Rhabditomorpha</taxon>
        <taxon>Rhabditoidea</taxon>
        <taxon>Rhabditidae</taxon>
        <taxon>Peloderinae</taxon>
        <taxon>Caenorhabditis</taxon>
    </lineage>
</organism>
<dbReference type="AlphaFoldDB" id="E3M7C4"/>
<reference evidence="8" key="1">
    <citation type="submission" date="2007-07" db="EMBL/GenBank/DDBJ databases">
        <title>PCAP assembly of the Caenorhabditis remanei genome.</title>
        <authorList>
            <consortium name="The Caenorhabditis remanei Sequencing Consortium"/>
            <person name="Wilson R.K."/>
        </authorList>
    </citation>
    <scope>NUCLEOTIDE SEQUENCE [LARGE SCALE GENOMIC DNA]</scope>
    <source>
        <strain evidence="8">PB4641</strain>
    </source>
</reference>
<protein>
    <recommendedName>
        <fullName evidence="7">Major facilitator superfamily (MFS) profile domain-containing protein</fullName>
    </recommendedName>
</protein>
<dbReference type="OMA" id="YTWDACF"/>
<feature type="transmembrane region" description="Helical" evidence="6">
    <location>
        <begin position="378"/>
        <end position="402"/>
    </location>
</feature>
<dbReference type="GO" id="GO:0016020">
    <property type="term" value="C:membrane"/>
    <property type="evidence" value="ECO:0007669"/>
    <property type="project" value="UniProtKB-SubCell"/>
</dbReference>
<dbReference type="PANTHER" id="PTHR24064">
    <property type="entry name" value="SOLUTE CARRIER FAMILY 22 MEMBER"/>
    <property type="match status" value="1"/>
</dbReference>
<keyword evidence="4 6" id="KW-0472">Membrane</keyword>
<keyword evidence="2 6" id="KW-0812">Transmembrane</keyword>